<feature type="region of interest" description="Disordered" evidence="2">
    <location>
        <begin position="47"/>
        <end position="83"/>
    </location>
</feature>
<feature type="region of interest" description="Disordered" evidence="2">
    <location>
        <begin position="372"/>
        <end position="392"/>
    </location>
</feature>
<sequence>MGKSKHTTQHNNLLTSLLKHNIPSFYSCQATKSPVVDKFNSVDITDQNQAQGPTTRAAVRSTRRPLSRASTASLNSLEQPAFPDASDMYNAQWMTAQHGQVHPNGQIHPNAHVHGHAQVKDMNTPQMSAEDIMMAQQLQATQDFSMDASMSAPMGHQMQYQQQKHAMQRHPLPAEQYNSHASFTEGDSQMMERDDNDENSFAGMIGAPKPASNRSSANNEIEMRALFKANEHRSLPDVASELHGNERGPNSERTRQVFAMLWIHGVCERGKGSVPRGRVYANYASRCATERITVLNPASFGKLVRVLFPGLKTRRLGVRGESKYHYVNFTLKEDQAEVREPSVQPTRALPEPPAFTQSFNTLPSQTTISLSQGALPSPQIGSTETNSAPVSQKSGFQSRSIYNQPQIANIAHLSSSTTKTQLELGFRPESDGPVDPEEPLILPNLEPYLPQGTDPDAAKSLFALYRAHCTSLVDCIRFCKEKTFFHLYGAFQGTLTMPVLKLFGNPALAPWIEECDFILYQRMMSIVSGLKLQVVPKYVLDIFRSISDRLVMHIRESFQGQPQHVIRAKEGPAALFVGLIDRALRVNLTAHAAANFLSSREQRNQMYIDWITTIRPRKIAECVPTRGMDDVVNLLLNEIRDLVDPTDVPWEVECLTIYGDVLSRKGRPSDSDVDGGAEASGEKGESYQLDRWVTFLNSLPTRFPYASASDIMLCVERIGTAVMRDLTMNQGKSFSSWWVTKTWIDELVCFMVEEGGFMKQKRSQTTWSTTPTPPQATKDTSRQPSRYSGGSDEFNLNNSSQNQGERAPFPPANKPNQNSVGMSGGDVHDDSGIGIRTPEEDFPMDKFGFTGTDNQEHALLEGAEFTVDEL</sequence>
<organism evidence="4 5">
    <name type="scientific">Gibberella intermedia</name>
    <name type="common">Bulb rot disease fungus</name>
    <name type="synonym">Fusarium proliferatum</name>
    <dbReference type="NCBI Taxonomy" id="948311"/>
    <lineage>
        <taxon>Eukaryota</taxon>
        <taxon>Fungi</taxon>
        <taxon>Dikarya</taxon>
        <taxon>Ascomycota</taxon>
        <taxon>Pezizomycotina</taxon>
        <taxon>Sordariomycetes</taxon>
        <taxon>Hypocreomycetidae</taxon>
        <taxon>Hypocreales</taxon>
        <taxon>Nectriaceae</taxon>
        <taxon>Fusarium</taxon>
        <taxon>Fusarium fujikuroi species complex</taxon>
    </lineage>
</organism>
<dbReference type="InterPro" id="IPR039779">
    <property type="entry name" value="RFX-like"/>
</dbReference>
<gene>
    <name evidence="4" type="ORF">BFJ72_g9346</name>
</gene>
<dbReference type="PROSITE" id="PS51526">
    <property type="entry name" value="RFX_DBD"/>
    <property type="match status" value="1"/>
</dbReference>
<dbReference type="Gene3D" id="1.10.10.10">
    <property type="entry name" value="Winged helix-like DNA-binding domain superfamily/Winged helix DNA-binding domain"/>
    <property type="match status" value="1"/>
</dbReference>
<evidence type="ECO:0000313" key="4">
    <source>
        <dbReference type="EMBL" id="RKL34614.1"/>
    </source>
</evidence>
<dbReference type="Pfam" id="PF02257">
    <property type="entry name" value="RFX_DNA_binding"/>
    <property type="match status" value="1"/>
</dbReference>
<dbReference type="AlphaFoldDB" id="A0A420SZF1"/>
<dbReference type="GO" id="GO:0000978">
    <property type="term" value="F:RNA polymerase II cis-regulatory region sequence-specific DNA binding"/>
    <property type="evidence" value="ECO:0007669"/>
    <property type="project" value="TreeGrafter"/>
</dbReference>
<dbReference type="PANTHER" id="PTHR12619">
    <property type="entry name" value="RFX TRANSCRIPTION FACTOR FAMILY"/>
    <property type="match status" value="1"/>
</dbReference>
<feature type="compositionally biased region" description="Polar residues" evidence="2">
    <location>
        <begin position="782"/>
        <end position="804"/>
    </location>
</feature>
<dbReference type="SUPFAM" id="SSF46785">
    <property type="entry name" value="Winged helix' DNA-binding domain"/>
    <property type="match status" value="1"/>
</dbReference>
<dbReference type="PANTHER" id="PTHR12619:SF5">
    <property type="entry name" value="TRANSCRIPTION FACTOR RFX4"/>
    <property type="match status" value="1"/>
</dbReference>
<proteinExistence type="predicted"/>
<evidence type="ECO:0000256" key="2">
    <source>
        <dbReference type="SAM" id="MobiDB-lite"/>
    </source>
</evidence>
<keyword evidence="1" id="KW-0238">DNA-binding</keyword>
<comment type="caution">
    <text evidence="4">The sequence shown here is derived from an EMBL/GenBank/DDBJ whole genome shotgun (WGS) entry which is preliminary data.</text>
</comment>
<dbReference type="InterPro" id="IPR036388">
    <property type="entry name" value="WH-like_DNA-bd_sf"/>
</dbReference>
<dbReference type="InterPro" id="IPR036390">
    <property type="entry name" value="WH_DNA-bd_sf"/>
</dbReference>
<name>A0A420SZF1_GIBIN</name>
<dbReference type="EMBL" id="MRDB01000035">
    <property type="protein sequence ID" value="RKL34614.1"/>
    <property type="molecule type" value="Genomic_DNA"/>
</dbReference>
<evidence type="ECO:0000256" key="1">
    <source>
        <dbReference type="ARBA" id="ARBA00023125"/>
    </source>
</evidence>
<dbReference type="Proteomes" id="UP000283569">
    <property type="component" value="Unassembled WGS sequence"/>
</dbReference>
<evidence type="ECO:0000313" key="5">
    <source>
        <dbReference type="Proteomes" id="UP000283569"/>
    </source>
</evidence>
<feature type="domain" description="RFX-type winged-helix" evidence="3">
    <location>
        <begin position="259"/>
        <end position="333"/>
    </location>
</feature>
<dbReference type="InterPro" id="IPR057321">
    <property type="entry name" value="RFX1-4/6/8-like_BCD"/>
</dbReference>
<dbReference type="GO" id="GO:0000981">
    <property type="term" value="F:DNA-binding transcription factor activity, RNA polymerase II-specific"/>
    <property type="evidence" value="ECO:0007669"/>
    <property type="project" value="TreeGrafter"/>
</dbReference>
<evidence type="ECO:0000259" key="3">
    <source>
        <dbReference type="PROSITE" id="PS51526"/>
    </source>
</evidence>
<feature type="region of interest" description="Disordered" evidence="2">
    <location>
        <begin position="760"/>
        <end position="850"/>
    </location>
</feature>
<dbReference type="InterPro" id="IPR003150">
    <property type="entry name" value="DNA-bd_RFX"/>
</dbReference>
<reference evidence="4 5" key="1">
    <citation type="journal article" date="2018" name="Sci. Rep.">
        <title>Characterisation of pathogen-specific regions and novel effector candidates in Fusarium oxysporum f. sp. cepae.</title>
        <authorList>
            <person name="Armitage A.D."/>
            <person name="Taylor A."/>
            <person name="Sobczyk M.K."/>
            <person name="Baxter L."/>
            <person name="Greenfield B.P."/>
            <person name="Bates H.J."/>
            <person name="Wilson F."/>
            <person name="Jackson A.C."/>
            <person name="Ott S."/>
            <person name="Harrison R.J."/>
            <person name="Clarkson J.P."/>
        </authorList>
    </citation>
    <scope>NUCLEOTIDE SEQUENCE [LARGE SCALE GENOMIC DNA]</scope>
    <source>
        <strain evidence="4 5">Fp_A8</strain>
    </source>
</reference>
<accession>A0A420SZF1</accession>
<feature type="compositionally biased region" description="Polar residues" evidence="2">
    <location>
        <begin position="68"/>
        <end position="78"/>
    </location>
</feature>
<dbReference type="FunFam" id="1.10.10.10:FF:000119">
    <property type="entry name" value="DNA damage and replication checkpoint protein"/>
    <property type="match status" value="1"/>
</dbReference>
<dbReference type="Pfam" id="PF25340">
    <property type="entry name" value="BCD_RFX"/>
    <property type="match status" value="1"/>
</dbReference>
<protein>
    <recommendedName>
        <fullName evidence="3">RFX-type winged-helix domain-containing protein</fullName>
    </recommendedName>
</protein>